<dbReference type="STRING" id="7159.Q17AV7"/>
<feature type="region of interest" description="Disordered" evidence="2">
    <location>
        <begin position="247"/>
        <end position="360"/>
    </location>
</feature>
<feature type="compositionally biased region" description="Low complexity" evidence="2">
    <location>
        <begin position="207"/>
        <end position="218"/>
    </location>
</feature>
<feature type="compositionally biased region" description="Low complexity" evidence="2">
    <location>
        <begin position="169"/>
        <end position="187"/>
    </location>
</feature>
<dbReference type="Gene3D" id="2.60.120.330">
    <property type="entry name" value="B-lactam Antibiotic, Isopenicillin N Synthase, Chain"/>
    <property type="match status" value="1"/>
</dbReference>
<evidence type="ECO:0000313" key="4">
    <source>
        <dbReference type="EMBL" id="EAT43351.1"/>
    </source>
</evidence>
<dbReference type="InterPro" id="IPR007803">
    <property type="entry name" value="Asp/Arg/Pro-Hydrxlase"/>
</dbReference>
<dbReference type="AlphaFoldDB" id="Q17AV7"/>
<dbReference type="GO" id="GO:0005783">
    <property type="term" value="C:endoplasmic reticulum"/>
    <property type="evidence" value="ECO:0007669"/>
    <property type="project" value="TreeGrafter"/>
</dbReference>
<dbReference type="InterPro" id="IPR039038">
    <property type="entry name" value="ASPH"/>
</dbReference>
<dbReference type="HOGENOM" id="CLU_359510_0_0_1"/>
<dbReference type="InterPro" id="IPR027443">
    <property type="entry name" value="IPNS-like_sf"/>
</dbReference>
<dbReference type="EMBL" id="CH477330">
    <property type="protein sequence ID" value="EAT43351.1"/>
    <property type="molecule type" value="Genomic_DNA"/>
</dbReference>
<dbReference type="PaxDb" id="7159-AAEL005181-PA"/>
<feature type="compositionally biased region" description="Acidic residues" evidence="2">
    <location>
        <begin position="295"/>
        <end position="313"/>
    </location>
</feature>
<evidence type="ECO:0000259" key="3">
    <source>
        <dbReference type="Pfam" id="PF05118"/>
    </source>
</evidence>
<dbReference type="Proteomes" id="UP000682892">
    <property type="component" value="Unassembled WGS sequence"/>
</dbReference>
<dbReference type="PANTHER" id="PTHR12366">
    <property type="entry name" value="ASPARTYL/ASPARAGINYL BETA-HYDROXYLASE"/>
    <property type="match status" value="1"/>
</dbReference>
<dbReference type="Gene3D" id="1.25.40.10">
    <property type="entry name" value="Tetratricopeptide repeat domain"/>
    <property type="match status" value="1"/>
</dbReference>
<gene>
    <name evidence="4" type="ORF">AaeL_AAEL005181</name>
</gene>
<protein>
    <submittedName>
        <fullName evidence="4">AAEL005181-PA</fullName>
    </submittedName>
</protein>
<proteinExistence type="inferred from homology"/>
<dbReference type="InterPro" id="IPR011990">
    <property type="entry name" value="TPR-like_helical_dom_sf"/>
</dbReference>
<dbReference type="eggNOG" id="KOG3696">
    <property type="taxonomic scope" value="Eukaryota"/>
</dbReference>
<sequence>MQSKPVILIEGDDGELYSGDEEYDYEPEDDYGEELEEIEEEEEYEEEDQKLIEQELEIGSFVPTTFEEFSSMYRAPSSGETNESIPVPPEPVPVTTQSVAPEPPSKETPKTIHKESPLMKKKPPKGALNKLIYGLHKEPLITAEDFQQSIEQGEAQSAHSSHPSDIHSPDQSSEPTTAPTPTEPNTASIKILTTTIIPDPEPEPEPLFEAAAASASQSAKEKHVEFILPEQVSDIPLPEEELPMEVPEDVMDNGSKENLFIPYDDEGDIEDSYEDELLYEDEEELDSVLLRQYPSDEEEEPFSDDELSDVDDSELMKRLEEKYGKLEVKKDPAAQQPEDEDEEEDSWTKIPSRPSESQIYEEELNRARRHLDELKNPKKALEEYETLLRKSRRLVPALVGKARALDVLAEQKQSNSLLSEAIEAYRDVVLLGDAVDDETARTAGERCIDRSRFRGQYLQVVDVHQELIRRFDSEPKYRNQLAVTYLLANRLPEAKAVLHETLMRWIDDGFALVHYGFVLKNLDKDMELAAQYLREGIETEQEGTQDGRFYFHLGDALQRLGRQQEALDVYRKGAEKKLFLSMYQRSLYNVDNLKSRPFWTVEQTTFAAQLELIRSQWTGIRDEGLKLLNSAGNFKDEAENLRDTGDWKQFELFFRGYRIDKNCAKAPLTCRLVEQFTAARSCKRGQVKFSVMHPGTHVWPHCGPTNCRIRAHLGLKVPSGTSIRVAEETRSWENGKWLIFDDSFEHEVWHNGTSTRLVLIVDFWHPDLTESQRKSLSPI</sequence>
<evidence type="ECO:0000256" key="1">
    <source>
        <dbReference type="ARBA" id="ARBA00007730"/>
    </source>
</evidence>
<evidence type="ECO:0000256" key="2">
    <source>
        <dbReference type="SAM" id="MobiDB-lite"/>
    </source>
</evidence>
<feature type="compositionally biased region" description="Basic and acidic residues" evidence="2">
    <location>
        <begin position="104"/>
        <end position="118"/>
    </location>
</feature>
<dbReference type="PhylomeDB" id="Q17AV7"/>
<reference evidence="4" key="2">
    <citation type="journal article" date="2007" name="Science">
        <title>Genome sequence of Aedes aegypti, a major arbovirus vector.</title>
        <authorList>
            <person name="Nene V."/>
            <person name="Wortman J.R."/>
            <person name="Lawson D."/>
            <person name="Haas B."/>
            <person name="Kodira C."/>
            <person name="Tu Z.J."/>
            <person name="Loftus B."/>
            <person name="Xi Z."/>
            <person name="Megy K."/>
            <person name="Grabherr M."/>
            <person name="Ren Q."/>
            <person name="Zdobnov E.M."/>
            <person name="Lobo N.F."/>
            <person name="Campbell K.S."/>
            <person name="Brown S.E."/>
            <person name="Bonaldo M.F."/>
            <person name="Zhu J."/>
            <person name="Sinkins S.P."/>
            <person name="Hogenkamp D.G."/>
            <person name="Amedeo P."/>
            <person name="Arensburger P."/>
            <person name="Atkinson P.W."/>
            <person name="Bidwell S."/>
            <person name="Biedler J."/>
            <person name="Birney E."/>
            <person name="Bruggner R.V."/>
            <person name="Costas J."/>
            <person name="Coy M.R."/>
            <person name="Crabtree J."/>
            <person name="Crawford M."/>
            <person name="Debruyn B."/>
            <person name="Decaprio D."/>
            <person name="Eiglmeier K."/>
            <person name="Eisenstadt E."/>
            <person name="El-Dorry H."/>
            <person name="Gelbart W.M."/>
            <person name="Gomes S.L."/>
            <person name="Hammond M."/>
            <person name="Hannick L.I."/>
            <person name="Hogan J.R."/>
            <person name="Holmes M.H."/>
            <person name="Jaffe D."/>
            <person name="Johnston J.S."/>
            <person name="Kennedy R.C."/>
            <person name="Koo H."/>
            <person name="Kravitz S."/>
            <person name="Kriventseva E.V."/>
            <person name="Kulp D."/>
            <person name="Labutti K."/>
            <person name="Lee E."/>
            <person name="Li S."/>
            <person name="Lovin D.D."/>
            <person name="Mao C."/>
            <person name="Mauceli E."/>
            <person name="Menck C.F."/>
            <person name="Miller J.R."/>
            <person name="Montgomery P."/>
            <person name="Mori A."/>
            <person name="Nascimento A.L."/>
            <person name="Naveira H.F."/>
            <person name="Nusbaum C."/>
            <person name="O'leary S."/>
            <person name="Orvis J."/>
            <person name="Pertea M."/>
            <person name="Quesneville H."/>
            <person name="Reidenbach K.R."/>
            <person name="Rogers Y.H."/>
            <person name="Roth C.W."/>
            <person name="Schneider J.R."/>
            <person name="Schatz M."/>
            <person name="Shumway M."/>
            <person name="Stanke M."/>
            <person name="Stinson E.O."/>
            <person name="Tubio J.M."/>
            <person name="Vanzee J.P."/>
            <person name="Verjovski-Almeida S."/>
            <person name="Werner D."/>
            <person name="White O."/>
            <person name="Wyder S."/>
            <person name="Zeng Q."/>
            <person name="Zhao Q."/>
            <person name="Zhao Y."/>
            <person name="Hill C.A."/>
            <person name="Raikhel A.S."/>
            <person name="Soares M.B."/>
            <person name="Knudson D.L."/>
            <person name="Lee N.H."/>
            <person name="Galagan J."/>
            <person name="Salzberg S.L."/>
            <person name="Paulsen I.T."/>
            <person name="Dimopoulos G."/>
            <person name="Collins F.H."/>
            <person name="Birren B."/>
            <person name="Fraser-Liggett C.M."/>
            <person name="Severson D.W."/>
        </authorList>
    </citation>
    <scope>NUCLEOTIDE SEQUENCE [LARGE SCALE GENOMIC DNA]</scope>
    <source>
        <strain evidence="4">Liverpool</strain>
    </source>
</reference>
<feature type="region of interest" description="Disordered" evidence="2">
    <location>
        <begin position="143"/>
        <end position="222"/>
    </location>
</feature>
<accession>Q17AV7</accession>
<dbReference type="Pfam" id="PF05118">
    <property type="entry name" value="Asp_Arg_Hydrox"/>
    <property type="match status" value="1"/>
</dbReference>
<comment type="similarity">
    <text evidence="1">Belongs to the aspartyl/asparaginyl beta-hydroxylase family.</text>
</comment>
<dbReference type="SUPFAM" id="SSF48452">
    <property type="entry name" value="TPR-like"/>
    <property type="match status" value="1"/>
</dbReference>
<feature type="region of interest" description="Disordered" evidence="2">
    <location>
        <begin position="74"/>
        <end position="125"/>
    </location>
</feature>
<feature type="compositionally biased region" description="Acidic residues" evidence="2">
    <location>
        <begin position="10"/>
        <end position="48"/>
    </location>
</feature>
<dbReference type="PANTHER" id="PTHR12366:SF29">
    <property type="entry name" value="ASPARTYL BETA-HYDROXYLASE, ISOFORM L"/>
    <property type="match status" value="1"/>
</dbReference>
<feature type="compositionally biased region" description="Acidic residues" evidence="2">
    <location>
        <begin position="263"/>
        <end position="286"/>
    </location>
</feature>
<name>Q17AV7_AEDAE</name>
<feature type="region of interest" description="Disordered" evidence="2">
    <location>
        <begin position="1"/>
        <end position="49"/>
    </location>
</feature>
<reference evidence="4" key="1">
    <citation type="submission" date="2005-10" db="EMBL/GenBank/DDBJ databases">
        <authorList>
            <person name="Loftus B.J."/>
            <person name="Nene V.M."/>
            <person name="Hannick L.I."/>
            <person name="Bidwell S."/>
            <person name="Haas B."/>
            <person name="Amedeo P."/>
            <person name="Orvis J."/>
            <person name="Wortman J.R."/>
            <person name="White O.R."/>
            <person name="Salzberg S."/>
            <person name="Shumway M."/>
            <person name="Koo H."/>
            <person name="Zhao Y."/>
            <person name="Holmes M."/>
            <person name="Miller J."/>
            <person name="Schatz M."/>
            <person name="Pop M."/>
            <person name="Pai G."/>
            <person name="Utterback T."/>
            <person name="Rogers Y.-H."/>
            <person name="Kravitz S."/>
            <person name="Fraser C.M."/>
        </authorList>
    </citation>
    <scope>NUCLEOTIDE SEQUENCE</scope>
    <source>
        <strain evidence="4">Liverpool</strain>
    </source>
</reference>
<feature type="compositionally biased region" description="Basic and acidic residues" evidence="2">
    <location>
        <begin position="314"/>
        <end position="332"/>
    </location>
</feature>
<dbReference type="GO" id="GO:0062101">
    <property type="term" value="F:peptidyl-aspartic acid 3-dioxygenase activity"/>
    <property type="evidence" value="ECO:0007669"/>
    <property type="project" value="InterPro"/>
</dbReference>
<dbReference type="VEuPathDB" id="VectorBase:AAEL027175"/>
<feature type="domain" description="Aspartyl/asparaginy/proline hydroxylase" evidence="3">
    <location>
        <begin position="615"/>
        <end position="766"/>
    </location>
</feature>
<evidence type="ECO:0000313" key="5">
    <source>
        <dbReference type="Proteomes" id="UP000682892"/>
    </source>
</evidence>
<feature type="compositionally biased region" description="Polar residues" evidence="2">
    <location>
        <begin position="145"/>
        <end position="155"/>
    </location>
</feature>
<reference evidence="4" key="3">
    <citation type="submission" date="2012-09" db="EMBL/GenBank/DDBJ databases">
        <authorList>
            <consortium name="VectorBase"/>
        </authorList>
    </citation>
    <scope>NUCLEOTIDE SEQUENCE</scope>
    <source>
        <strain evidence="4">Liverpool</strain>
    </source>
</reference>
<organism evidence="4 5">
    <name type="scientific">Aedes aegypti</name>
    <name type="common">Yellowfever mosquito</name>
    <name type="synonym">Culex aegypti</name>
    <dbReference type="NCBI Taxonomy" id="7159"/>
    <lineage>
        <taxon>Eukaryota</taxon>
        <taxon>Metazoa</taxon>
        <taxon>Ecdysozoa</taxon>
        <taxon>Arthropoda</taxon>
        <taxon>Hexapoda</taxon>
        <taxon>Insecta</taxon>
        <taxon>Pterygota</taxon>
        <taxon>Neoptera</taxon>
        <taxon>Endopterygota</taxon>
        <taxon>Diptera</taxon>
        <taxon>Nematocera</taxon>
        <taxon>Culicoidea</taxon>
        <taxon>Culicidae</taxon>
        <taxon>Culicinae</taxon>
        <taxon>Aedini</taxon>
        <taxon>Aedes</taxon>
        <taxon>Stegomyia</taxon>
    </lineage>
</organism>
<dbReference type="SUPFAM" id="SSF51197">
    <property type="entry name" value="Clavaminate synthase-like"/>
    <property type="match status" value="1"/>
</dbReference>